<name>A0A1G2TYI6_9BACT</name>
<comment type="subunit">
    <text evidence="3">Homodimer.</text>
</comment>
<dbReference type="SUPFAM" id="SSF51351">
    <property type="entry name" value="Triosephosphate isomerase (TIM)"/>
    <property type="match status" value="1"/>
</dbReference>
<dbReference type="InterPro" id="IPR035990">
    <property type="entry name" value="TIM_sf"/>
</dbReference>
<comment type="similarity">
    <text evidence="1 3">Belongs to the triosephosphate isomerase family.</text>
</comment>
<dbReference type="Gene3D" id="3.20.20.70">
    <property type="entry name" value="Aldolase class I"/>
    <property type="match status" value="1"/>
</dbReference>
<dbReference type="EC" id="5.3.1.1" evidence="3"/>
<keyword evidence="3" id="KW-0312">Gluconeogenesis</keyword>
<keyword evidence="2 3" id="KW-0413">Isomerase</keyword>
<protein>
    <recommendedName>
        <fullName evidence="3">Triosephosphate isomerase</fullName>
        <ecNumber evidence="3">5.3.1.1</ecNumber>
    </recommendedName>
</protein>
<evidence type="ECO:0000256" key="2">
    <source>
        <dbReference type="ARBA" id="ARBA00023235"/>
    </source>
</evidence>
<dbReference type="PANTHER" id="PTHR21139:SF42">
    <property type="entry name" value="TRIOSEPHOSPHATE ISOMERASE"/>
    <property type="match status" value="1"/>
</dbReference>
<dbReference type="PANTHER" id="PTHR21139">
    <property type="entry name" value="TRIOSEPHOSPHATE ISOMERASE"/>
    <property type="match status" value="1"/>
</dbReference>
<reference evidence="4 5" key="1">
    <citation type="journal article" date="2016" name="Nat. Commun.">
        <title>Thousands of microbial genomes shed light on interconnected biogeochemical processes in an aquifer system.</title>
        <authorList>
            <person name="Anantharaman K."/>
            <person name="Brown C.T."/>
            <person name="Hug L.A."/>
            <person name="Sharon I."/>
            <person name="Castelle C.J."/>
            <person name="Probst A.J."/>
            <person name="Thomas B.C."/>
            <person name="Singh A."/>
            <person name="Wilkins M.J."/>
            <person name="Karaoz U."/>
            <person name="Brodie E.L."/>
            <person name="Williams K.H."/>
            <person name="Hubbard S.S."/>
            <person name="Banfield J.F."/>
        </authorList>
    </citation>
    <scope>NUCLEOTIDE SEQUENCE [LARGE SCALE GENOMIC DNA]</scope>
</reference>
<organism evidence="4 5">
    <name type="scientific">Candidatus Zambryskibacteria bacterium RIFCSPLOWO2_01_FULL_35_19</name>
    <dbReference type="NCBI Taxonomy" id="1802757"/>
    <lineage>
        <taxon>Bacteria</taxon>
        <taxon>Candidatus Zambryskiibacteriota</taxon>
    </lineage>
</organism>
<dbReference type="EMBL" id="MHWA01000004">
    <property type="protein sequence ID" value="OHB02368.1"/>
    <property type="molecule type" value="Genomic_DNA"/>
</dbReference>
<comment type="catalytic activity">
    <reaction evidence="3">
        <text>D-glyceraldehyde 3-phosphate = dihydroxyacetone phosphate</text>
        <dbReference type="Rhea" id="RHEA:18585"/>
        <dbReference type="ChEBI" id="CHEBI:57642"/>
        <dbReference type="ChEBI" id="CHEBI:59776"/>
        <dbReference type="EC" id="5.3.1.1"/>
    </reaction>
</comment>
<dbReference type="PROSITE" id="PS51440">
    <property type="entry name" value="TIM_2"/>
    <property type="match status" value="1"/>
</dbReference>
<dbReference type="GO" id="GO:0019563">
    <property type="term" value="P:glycerol catabolic process"/>
    <property type="evidence" value="ECO:0007669"/>
    <property type="project" value="TreeGrafter"/>
</dbReference>
<evidence type="ECO:0000313" key="5">
    <source>
        <dbReference type="Proteomes" id="UP000178404"/>
    </source>
</evidence>
<dbReference type="GO" id="GO:0004807">
    <property type="term" value="F:triose-phosphate isomerase activity"/>
    <property type="evidence" value="ECO:0007669"/>
    <property type="project" value="UniProtKB-UniRule"/>
</dbReference>
<dbReference type="UniPathway" id="UPA00138"/>
<dbReference type="UniPathway" id="UPA00109">
    <property type="reaction ID" value="UER00189"/>
</dbReference>
<comment type="caution">
    <text evidence="4">The sequence shown here is derived from an EMBL/GenBank/DDBJ whole genome shotgun (WGS) entry which is preliminary data.</text>
</comment>
<dbReference type="GO" id="GO:0046166">
    <property type="term" value="P:glyceraldehyde-3-phosphate biosynthetic process"/>
    <property type="evidence" value="ECO:0007669"/>
    <property type="project" value="TreeGrafter"/>
</dbReference>
<comment type="pathway">
    <text evidence="3">Carbohydrate degradation; glycolysis; D-glyceraldehyde 3-phosphate from glycerone phosphate: step 1/1.</text>
</comment>
<dbReference type="Pfam" id="PF00121">
    <property type="entry name" value="TIM"/>
    <property type="match status" value="1"/>
</dbReference>
<dbReference type="NCBIfam" id="TIGR00419">
    <property type="entry name" value="tim"/>
    <property type="match status" value="1"/>
</dbReference>
<dbReference type="CDD" id="cd00311">
    <property type="entry name" value="TIM"/>
    <property type="match status" value="1"/>
</dbReference>
<dbReference type="InterPro" id="IPR013785">
    <property type="entry name" value="Aldolase_TIM"/>
</dbReference>
<accession>A0A1G2TYI6</accession>
<proteinExistence type="inferred from homology"/>
<dbReference type="GO" id="GO:0006094">
    <property type="term" value="P:gluconeogenesis"/>
    <property type="evidence" value="ECO:0007669"/>
    <property type="project" value="UniProtKB-UniPathway"/>
</dbReference>
<sequence>MKKRNIVVANWKMNPETLEEAKKVFNGARLAAKGLKNTDVVVCPPFSFIFPLSKVIYPKNMFLGAQNASTEIKGAFTGEISVEMIKNLSAKFVIVGHSERRAMGESNEIVRKKLQITFNTGLTPILCIGEKERDKEGTHLAFIKNQIKECLADLHKKYLVGIIIAYEPIWAIGKSYKEAMSPTDIHVIVLYIRKVLAEICGRDIANSAKILYGGSVESQNALEILEIGNVEGFLVGHASLKPEEFKEILQTADVKK</sequence>
<evidence type="ECO:0000313" key="4">
    <source>
        <dbReference type="EMBL" id="OHB02368.1"/>
    </source>
</evidence>
<gene>
    <name evidence="4" type="ORF">A3A90_01045</name>
</gene>
<evidence type="ECO:0000256" key="3">
    <source>
        <dbReference type="RuleBase" id="RU363013"/>
    </source>
</evidence>
<comment type="subcellular location">
    <subcellularLocation>
        <location evidence="3">Cytoplasm</location>
    </subcellularLocation>
</comment>
<dbReference type="GO" id="GO:0005829">
    <property type="term" value="C:cytosol"/>
    <property type="evidence" value="ECO:0007669"/>
    <property type="project" value="TreeGrafter"/>
</dbReference>
<comment type="pathway">
    <text evidence="3">Carbohydrate biosynthesis; gluconeogenesis.</text>
</comment>
<dbReference type="Proteomes" id="UP000178404">
    <property type="component" value="Unassembled WGS sequence"/>
</dbReference>
<dbReference type="AlphaFoldDB" id="A0A1G2TYI6"/>
<keyword evidence="3" id="KW-0324">Glycolysis</keyword>
<evidence type="ECO:0000256" key="1">
    <source>
        <dbReference type="ARBA" id="ARBA00007422"/>
    </source>
</evidence>
<dbReference type="GO" id="GO:0006096">
    <property type="term" value="P:glycolytic process"/>
    <property type="evidence" value="ECO:0007669"/>
    <property type="project" value="UniProtKB-UniRule"/>
</dbReference>
<dbReference type="InterPro" id="IPR000652">
    <property type="entry name" value="Triosephosphate_isomerase"/>
</dbReference>
<keyword evidence="3" id="KW-0963">Cytoplasm</keyword>